<feature type="compositionally biased region" description="Low complexity" evidence="1">
    <location>
        <begin position="12"/>
        <end position="31"/>
    </location>
</feature>
<protein>
    <submittedName>
        <fullName evidence="2">Uncharacterized protein</fullName>
    </submittedName>
</protein>
<sequence>WPDGDFKSRGRSPSSPAPFAASASPTAWTPTGRGLRSPTWNGVLTRVRPASSA</sequence>
<accession>A0A6J4UBG3</accession>
<organism evidence="2">
    <name type="scientific">uncultured Thermomicrobiales bacterium</name>
    <dbReference type="NCBI Taxonomy" id="1645740"/>
    <lineage>
        <taxon>Bacteria</taxon>
        <taxon>Pseudomonadati</taxon>
        <taxon>Thermomicrobiota</taxon>
        <taxon>Thermomicrobia</taxon>
        <taxon>Thermomicrobiales</taxon>
        <taxon>environmental samples</taxon>
    </lineage>
</organism>
<evidence type="ECO:0000256" key="1">
    <source>
        <dbReference type="SAM" id="MobiDB-lite"/>
    </source>
</evidence>
<reference evidence="2" key="1">
    <citation type="submission" date="2020-02" db="EMBL/GenBank/DDBJ databases">
        <authorList>
            <person name="Meier V. D."/>
        </authorList>
    </citation>
    <scope>NUCLEOTIDE SEQUENCE</scope>
    <source>
        <strain evidence="2">AVDCRST_MAG19</strain>
    </source>
</reference>
<proteinExistence type="predicted"/>
<gene>
    <name evidence="2" type="ORF">AVDCRST_MAG19-235</name>
</gene>
<feature type="non-terminal residue" evidence="2">
    <location>
        <position position="53"/>
    </location>
</feature>
<name>A0A6J4UBG3_9BACT</name>
<feature type="non-terminal residue" evidence="2">
    <location>
        <position position="1"/>
    </location>
</feature>
<feature type="region of interest" description="Disordered" evidence="1">
    <location>
        <begin position="1"/>
        <end position="53"/>
    </location>
</feature>
<dbReference type="EMBL" id="CADCWL010000015">
    <property type="protein sequence ID" value="CAA9545918.1"/>
    <property type="molecule type" value="Genomic_DNA"/>
</dbReference>
<dbReference type="AlphaFoldDB" id="A0A6J4UBG3"/>
<evidence type="ECO:0000313" key="2">
    <source>
        <dbReference type="EMBL" id="CAA9545918.1"/>
    </source>
</evidence>